<evidence type="ECO:0000313" key="3">
    <source>
        <dbReference type="Proteomes" id="UP001489004"/>
    </source>
</evidence>
<accession>A0AAW1Q6Q1</accession>
<sequence length="186" mass="20228">MQHGDDEEEGEGEDETDSEEETNTVGEGLAITSALAASGSDPEHPLHKPTVAVLKRCFAGVARRLNRLSHTLGPAAGLKWACLGTAKLILENGKWRACDKALSVAYADPADLEEEDSLAFFAQHGPKHFTSIPKLNQAIRKLVKLRVATEHEGSSVGRLYAKFSRPCWWPAGKPWDALAINALDRC</sequence>
<organism evidence="2 3">
    <name type="scientific">[Myrmecia] bisecta</name>
    <dbReference type="NCBI Taxonomy" id="41462"/>
    <lineage>
        <taxon>Eukaryota</taxon>
        <taxon>Viridiplantae</taxon>
        <taxon>Chlorophyta</taxon>
        <taxon>core chlorophytes</taxon>
        <taxon>Trebouxiophyceae</taxon>
        <taxon>Trebouxiales</taxon>
        <taxon>Trebouxiaceae</taxon>
        <taxon>Myrmecia</taxon>
    </lineage>
</organism>
<dbReference type="Proteomes" id="UP001489004">
    <property type="component" value="Unassembled WGS sequence"/>
</dbReference>
<comment type="caution">
    <text evidence="2">The sequence shown here is derived from an EMBL/GenBank/DDBJ whole genome shotgun (WGS) entry which is preliminary data.</text>
</comment>
<gene>
    <name evidence="2" type="ORF">WJX72_002554</name>
</gene>
<dbReference type="EMBL" id="JALJOR010000004">
    <property type="protein sequence ID" value="KAK9817810.1"/>
    <property type="molecule type" value="Genomic_DNA"/>
</dbReference>
<keyword evidence="3" id="KW-1185">Reference proteome</keyword>
<name>A0AAW1Q6Q1_9CHLO</name>
<evidence type="ECO:0000313" key="2">
    <source>
        <dbReference type="EMBL" id="KAK9817810.1"/>
    </source>
</evidence>
<evidence type="ECO:0000256" key="1">
    <source>
        <dbReference type="SAM" id="MobiDB-lite"/>
    </source>
</evidence>
<reference evidence="2 3" key="1">
    <citation type="journal article" date="2024" name="Nat. Commun.">
        <title>Phylogenomics reveals the evolutionary origins of lichenization in chlorophyte algae.</title>
        <authorList>
            <person name="Puginier C."/>
            <person name="Libourel C."/>
            <person name="Otte J."/>
            <person name="Skaloud P."/>
            <person name="Haon M."/>
            <person name="Grisel S."/>
            <person name="Petersen M."/>
            <person name="Berrin J.G."/>
            <person name="Delaux P.M."/>
            <person name="Dal Grande F."/>
            <person name="Keller J."/>
        </authorList>
    </citation>
    <scope>NUCLEOTIDE SEQUENCE [LARGE SCALE GENOMIC DNA]</scope>
    <source>
        <strain evidence="2 3">SAG 2043</strain>
    </source>
</reference>
<dbReference type="AlphaFoldDB" id="A0AAW1Q6Q1"/>
<feature type="compositionally biased region" description="Acidic residues" evidence="1">
    <location>
        <begin position="1"/>
        <end position="22"/>
    </location>
</feature>
<feature type="region of interest" description="Disordered" evidence="1">
    <location>
        <begin position="1"/>
        <end position="25"/>
    </location>
</feature>
<protein>
    <submittedName>
        <fullName evidence="2">Uncharacterized protein</fullName>
    </submittedName>
</protein>
<proteinExistence type="predicted"/>